<evidence type="ECO:0000256" key="4">
    <source>
        <dbReference type="SAM" id="SignalP"/>
    </source>
</evidence>
<keyword evidence="7" id="KW-1185">Reference proteome</keyword>
<feature type="region of interest" description="Disordered" evidence="2">
    <location>
        <begin position="208"/>
        <end position="249"/>
    </location>
</feature>
<dbReference type="Proteomes" id="UP001285441">
    <property type="component" value="Unassembled WGS sequence"/>
</dbReference>
<keyword evidence="1" id="KW-0677">Repeat</keyword>
<keyword evidence="3" id="KW-0812">Transmembrane</keyword>
<evidence type="ECO:0000259" key="5">
    <source>
        <dbReference type="PROSITE" id="PS51212"/>
    </source>
</evidence>
<reference evidence="6" key="1">
    <citation type="journal article" date="2023" name="Mol. Phylogenet. Evol.">
        <title>Genome-scale phylogeny and comparative genomics of the fungal order Sordariales.</title>
        <authorList>
            <person name="Hensen N."/>
            <person name="Bonometti L."/>
            <person name="Westerberg I."/>
            <person name="Brannstrom I.O."/>
            <person name="Guillou S."/>
            <person name="Cros-Aarteil S."/>
            <person name="Calhoun S."/>
            <person name="Haridas S."/>
            <person name="Kuo A."/>
            <person name="Mondo S."/>
            <person name="Pangilinan J."/>
            <person name="Riley R."/>
            <person name="LaButti K."/>
            <person name="Andreopoulos B."/>
            <person name="Lipzen A."/>
            <person name="Chen C."/>
            <person name="Yan M."/>
            <person name="Daum C."/>
            <person name="Ng V."/>
            <person name="Clum A."/>
            <person name="Steindorff A."/>
            <person name="Ohm R.A."/>
            <person name="Martin F."/>
            <person name="Silar P."/>
            <person name="Natvig D.O."/>
            <person name="Lalanne C."/>
            <person name="Gautier V."/>
            <person name="Ament-Velasquez S.L."/>
            <person name="Kruys A."/>
            <person name="Hutchinson M.I."/>
            <person name="Powell A.J."/>
            <person name="Barry K."/>
            <person name="Miller A.N."/>
            <person name="Grigoriev I.V."/>
            <person name="Debuchy R."/>
            <person name="Gladieux P."/>
            <person name="Hiltunen Thoren M."/>
            <person name="Johannesson H."/>
        </authorList>
    </citation>
    <scope>NUCLEOTIDE SEQUENCE</scope>
    <source>
        <strain evidence="6">CBS 232.78</strain>
    </source>
</reference>
<gene>
    <name evidence="6" type="ORF">B0H63DRAFT_88047</name>
</gene>
<proteinExistence type="predicted"/>
<keyword evidence="3" id="KW-1133">Transmembrane helix</keyword>
<feature type="chain" id="PRO_5042043292" description="WSC domain-containing protein" evidence="4">
    <location>
        <begin position="27"/>
        <end position="275"/>
    </location>
</feature>
<keyword evidence="4" id="KW-0732">Signal</keyword>
<dbReference type="InterPro" id="IPR051589">
    <property type="entry name" value="Sialate-O-sulfotransferase"/>
</dbReference>
<dbReference type="Pfam" id="PF01822">
    <property type="entry name" value="WSC"/>
    <property type="match status" value="1"/>
</dbReference>
<organism evidence="6 7">
    <name type="scientific">Podospora didyma</name>
    <dbReference type="NCBI Taxonomy" id="330526"/>
    <lineage>
        <taxon>Eukaryota</taxon>
        <taxon>Fungi</taxon>
        <taxon>Dikarya</taxon>
        <taxon>Ascomycota</taxon>
        <taxon>Pezizomycotina</taxon>
        <taxon>Sordariomycetes</taxon>
        <taxon>Sordariomycetidae</taxon>
        <taxon>Sordariales</taxon>
        <taxon>Podosporaceae</taxon>
        <taxon>Podospora</taxon>
    </lineage>
</organism>
<dbReference type="InterPro" id="IPR002889">
    <property type="entry name" value="WSC_carb-bd"/>
</dbReference>
<evidence type="ECO:0000256" key="2">
    <source>
        <dbReference type="SAM" id="MobiDB-lite"/>
    </source>
</evidence>
<feature type="signal peptide" evidence="4">
    <location>
        <begin position="1"/>
        <end position="26"/>
    </location>
</feature>
<evidence type="ECO:0000256" key="3">
    <source>
        <dbReference type="SAM" id="Phobius"/>
    </source>
</evidence>
<reference evidence="6" key="2">
    <citation type="submission" date="2023-06" db="EMBL/GenBank/DDBJ databases">
        <authorList>
            <consortium name="Lawrence Berkeley National Laboratory"/>
            <person name="Haridas S."/>
            <person name="Hensen N."/>
            <person name="Bonometti L."/>
            <person name="Westerberg I."/>
            <person name="Brannstrom I.O."/>
            <person name="Guillou S."/>
            <person name="Cros-Aarteil S."/>
            <person name="Calhoun S."/>
            <person name="Kuo A."/>
            <person name="Mondo S."/>
            <person name="Pangilinan J."/>
            <person name="Riley R."/>
            <person name="LaButti K."/>
            <person name="Andreopoulos B."/>
            <person name="Lipzen A."/>
            <person name="Chen C."/>
            <person name="Yanf M."/>
            <person name="Daum C."/>
            <person name="Ng V."/>
            <person name="Clum A."/>
            <person name="Steindorff A."/>
            <person name="Ohm R."/>
            <person name="Martin F."/>
            <person name="Silar P."/>
            <person name="Natvig D."/>
            <person name="Lalanne C."/>
            <person name="Gautier V."/>
            <person name="Ament-velasquez S.L."/>
            <person name="Kruys A."/>
            <person name="Hutchinson M.I."/>
            <person name="Powell A.J."/>
            <person name="Barry K."/>
            <person name="Miller A.N."/>
            <person name="Grigoriev I.V."/>
            <person name="Debuchy R."/>
            <person name="Gladieux P."/>
            <person name="Thoren M.H."/>
            <person name="Johannesson H."/>
        </authorList>
    </citation>
    <scope>NUCLEOTIDE SEQUENCE</scope>
    <source>
        <strain evidence="6">CBS 232.78</strain>
    </source>
</reference>
<name>A0AAE0K220_9PEZI</name>
<comment type="caution">
    <text evidence="6">The sequence shown here is derived from an EMBL/GenBank/DDBJ whole genome shotgun (WGS) entry which is preliminary data.</text>
</comment>
<sequence>MYHTTMKTSASAAAAWLFAFPQLIYGYYKEPELYADPNTIPICNWWHNNDYGGPCWAVGNAFNISPRYFHSGTTTTSKISTTTTTTTANATPRPTPSWTPIGCYLDSANSTRHTITTKSIIANGASLTVSKCQDACYAENASAPGNLFAGVARGDECWCGETLGKWWANSTAECNVPCSGDASQLCGGRGFVDAYEAVYPATTASKSAATSSSSASSGTSKTSSAGGSMGTPTAGETGQGGEKKSPATRGGGLPSFWGTIVLALLPFVVLLVQAL</sequence>
<dbReference type="AlphaFoldDB" id="A0AAE0K220"/>
<keyword evidence="3" id="KW-0472">Membrane</keyword>
<evidence type="ECO:0000256" key="1">
    <source>
        <dbReference type="ARBA" id="ARBA00022737"/>
    </source>
</evidence>
<dbReference type="EMBL" id="JAULSW010000011">
    <property type="protein sequence ID" value="KAK3367951.1"/>
    <property type="molecule type" value="Genomic_DNA"/>
</dbReference>
<dbReference type="PANTHER" id="PTHR45964">
    <property type="entry name" value="WSCD FAMILY MEMBER CG9164"/>
    <property type="match status" value="1"/>
</dbReference>
<feature type="domain" description="WSC" evidence="5">
    <location>
        <begin position="97"/>
        <end position="198"/>
    </location>
</feature>
<feature type="compositionally biased region" description="Low complexity" evidence="2">
    <location>
        <begin position="208"/>
        <end position="226"/>
    </location>
</feature>
<evidence type="ECO:0000313" key="6">
    <source>
        <dbReference type="EMBL" id="KAK3367951.1"/>
    </source>
</evidence>
<feature type="transmembrane region" description="Helical" evidence="3">
    <location>
        <begin position="253"/>
        <end position="272"/>
    </location>
</feature>
<dbReference type="PROSITE" id="PS51212">
    <property type="entry name" value="WSC"/>
    <property type="match status" value="1"/>
</dbReference>
<dbReference type="SMART" id="SM00321">
    <property type="entry name" value="WSC"/>
    <property type="match status" value="1"/>
</dbReference>
<evidence type="ECO:0000313" key="7">
    <source>
        <dbReference type="Proteomes" id="UP001285441"/>
    </source>
</evidence>
<protein>
    <recommendedName>
        <fullName evidence="5">WSC domain-containing protein</fullName>
    </recommendedName>
</protein>
<dbReference type="PANTHER" id="PTHR45964:SF5">
    <property type="entry name" value="WSCD FAMILY MEMBER CG9164"/>
    <property type="match status" value="1"/>
</dbReference>
<accession>A0AAE0K220</accession>